<proteinExistence type="predicted"/>
<dbReference type="InterPro" id="IPR000160">
    <property type="entry name" value="GGDEF_dom"/>
</dbReference>
<dbReference type="Pfam" id="PF00990">
    <property type="entry name" value="GGDEF"/>
    <property type="match status" value="1"/>
</dbReference>
<dbReference type="InterPro" id="IPR050469">
    <property type="entry name" value="Diguanylate_Cyclase"/>
</dbReference>
<dbReference type="PANTHER" id="PTHR45138">
    <property type="entry name" value="REGULATORY COMPONENTS OF SENSORY TRANSDUCTION SYSTEM"/>
    <property type="match status" value="1"/>
</dbReference>
<dbReference type="SMART" id="SM00267">
    <property type="entry name" value="GGDEF"/>
    <property type="match status" value="1"/>
</dbReference>
<gene>
    <name evidence="3" type="ORF">OCV77_04345</name>
</gene>
<dbReference type="PANTHER" id="PTHR45138:SF9">
    <property type="entry name" value="DIGUANYLATE CYCLASE DGCM-RELATED"/>
    <property type="match status" value="1"/>
</dbReference>
<dbReference type="InterPro" id="IPR043128">
    <property type="entry name" value="Rev_trsase/Diguanyl_cyclase"/>
</dbReference>
<organism evidence="3 4">
    <name type="scientific">Suilimivivens aceti</name>
    <dbReference type="NCBI Taxonomy" id="2981774"/>
    <lineage>
        <taxon>Bacteria</taxon>
        <taxon>Bacillati</taxon>
        <taxon>Bacillota</taxon>
        <taxon>Clostridia</taxon>
        <taxon>Lachnospirales</taxon>
        <taxon>Lachnospiraceae</taxon>
        <taxon>Suilimivivens</taxon>
    </lineage>
</organism>
<keyword evidence="4" id="KW-1185">Reference proteome</keyword>
<feature type="domain" description="GGDEF" evidence="2">
    <location>
        <begin position="227"/>
        <end position="360"/>
    </location>
</feature>
<evidence type="ECO:0000313" key="3">
    <source>
        <dbReference type="EMBL" id="MCU6743738.1"/>
    </source>
</evidence>
<keyword evidence="1" id="KW-1133">Transmembrane helix</keyword>
<dbReference type="InterPro" id="IPR029787">
    <property type="entry name" value="Nucleotide_cyclase"/>
</dbReference>
<keyword evidence="1" id="KW-0472">Membrane</keyword>
<feature type="transmembrane region" description="Helical" evidence="1">
    <location>
        <begin position="167"/>
        <end position="188"/>
    </location>
</feature>
<dbReference type="RefSeq" id="WP_262573645.1">
    <property type="nucleotide sequence ID" value="NZ_JAOQKJ010000003.1"/>
</dbReference>
<keyword evidence="1" id="KW-0812">Transmembrane</keyword>
<dbReference type="Proteomes" id="UP001652432">
    <property type="component" value="Unassembled WGS sequence"/>
</dbReference>
<evidence type="ECO:0000259" key="2">
    <source>
        <dbReference type="PROSITE" id="PS50887"/>
    </source>
</evidence>
<protein>
    <submittedName>
        <fullName evidence="3">GGDEF domain-containing protein</fullName>
    </submittedName>
</protein>
<sequence>MINQEVQSDKKSKNIIGIVQSCLILILVVLIICMMIQISRLQGTARVINYAGLVRGTTQREVKLEITGNQDEELINYLDDILSGLRYQDGHYDLVRLYDKEYQEKLQIQSDYWDKLKIEIEAVRNVGYENTDIVNMSEIYFKMADETVFAAENYSQRIAERIRTIELLSALDMLCLVILVIIQTMAAMKMAVKNKLLAQEAYTDAHTGLPNKRACKELLINKEIIKEPTACIMFDLNNLKTVNDTMGHSAGDQLIMNFARLLRSVIPEKDFVGRYGGDEFMAVIYHTSRTEVEEILKCLCEEKDRINSNENQMPVDYACGWALSADDRTYTMQMLMDKADSDMYANKQLYKRDNFIDRKEKSLYNPY</sequence>
<evidence type="ECO:0000313" key="4">
    <source>
        <dbReference type="Proteomes" id="UP001652432"/>
    </source>
</evidence>
<feature type="transmembrane region" description="Helical" evidence="1">
    <location>
        <begin position="15"/>
        <end position="36"/>
    </location>
</feature>
<dbReference type="SUPFAM" id="SSF55073">
    <property type="entry name" value="Nucleotide cyclase"/>
    <property type="match status" value="1"/>
</dbReference>
<accession>A0ABT2T0G4</accession>
<comment type="caution">
    <text evidence="3">The sequence shown here is derived from an EMBL/GenBank/DDBJ whole genome shotgun (WGS) entry which is preliminary data.</text>
</comment>
<dbReference type="Gene3D" id="3.30.70.270">
    <property type="match status" value="1"/>
</dbReference>
<name>A0ABT2T0G4_9FIRM</name>
<dbReference type="NCBIfam" id="TIGR00254">
    <property type="entry name" value="GGDEF"/>
    <property type="match status" value="1"/>
</dbReference>
<reference evidence="3 4" key="1">
    <citation type="journal article" date="2021" name="ISME Commun">
        <title>Automated analysis of genomic sequences facilitates high-throughput and comprehensive description of bacteria.</title>
        <authorList>
            <person name="Hitch T.C.A."/>
        </authorList>
    </citation>
    <scope>NUCLEOTIDE SEQUENCE [LARGE SCALE GENOMIC DNA]</scope>
    <source>
        <strain evidence="3 4">Sanger_18</strain>
    </source>
</reference>
<dbReference type="PROSITE" id="PS50887">
    <property type="entry name" value="GGDEF"/>
    <property type="match status" value="1"/>
</dbReference>
<dbReference type="CDD" id="cd01949">
    <property type="entry name" value="GGDEF"/>
    <property type="match status" value="1"/>
</dbReference>
<evidence type="ECO:0000256" key="1">
    <source>
        <dbReference type="SAM" id="Phobius"/>
    </source>
</evidence>
<dbReference type="EMBL" id="JAOQKJ010000003">
    <property type="protein sequence ID" value="MCU6743738.1"/>
    <property type="molecule type" value="Genomic_DNA"/>
</dbReference>